<evidence type="ECO:0000256" key="4">
    <source>
        <dbReference type="ARBA" id="ARBA00022833"/>
    </source>
</evidence>
<dbReference type="OrthoDB" id="8117402at2759"/>
<dbReference type="PANTHER" id="PTHR24379:SF121">
    <property type="entry name" value="C2H2-TYPE DOMAIN-CONTAINING PROTEIN"/>
    <property type="match status" value="1"/>
</dbReference>
<reference evidence="9" key="1">
    <citation type="submission" date="2017-02" db="EMBL/GenBank/DDBJ databases">
        <authorList>
            <person name="Tafer H."/>
            <person name="Lopandic K."/>
        </authorList>
    </citation>
    <scope>NUCLEOTIDE SEQUENCE [LARGE SCALE GENOMIC DNA]</scope>
    <source>
        <strain evidence="9">CBS 366.77</strain>
    </source>
</reference>
<evidence type="ECO:0000256" key="6">
    <source>
        <dbReference type="SAM" id="MobiDB-lite"/>
    </source>
</evidence>
<dbReference type="InterPro" id="IPR013087">
    <property type="entry name" value="Znf_C2H2_type"/>
</dbReference>
<evidence type="ECO:0000256" key="3">
    <source>
        <dbReference type="ARBA" id="ARBA00022771"/>
    </source>
</evidence>
<evidence type="ECO:0000256" key="5">
    <source>
        <dbReference type="PROSITE-ProRule" id="PRU00042"/>
    </source>
</evidence>
<keyword evidence="2" id="KW-0677">Repeat</keyword>
<dbReference type="Pfam" id="PF00096">
    <property type="entry name" value="zf-C2H2"/>
    <property type="match status" value="1"/>
</dbReference>
<dbReference type="STRING" id="2070753.A0A3A2Z9C3"/>
<dbReference type="AlphaFoldDB" id="A0A3A2Z9C3"/>
<feature type="compositionally biased region" description="Low complexity" evidence="6">
    <location>
        <begin position="351"/>
        <end position="368"/>
    </location>
</feature>
<dbReference type="InterPro" id="IPR036236">
    <property type="entry name" value="Znf_C2H2_sf"/>
</dbReference>
<feature type="compositionally biased region" description="Low complexity" evidence="6">
    <location>
        <begin position="585"/>
        <end position="595"/>
    </location>
</feature>
<feature type="region of interest" description="Disordered" evidence="6">
    <location>
        <begin position="1"/>
        <end position="33"/>
    </location>
</feature>
<dbReference type="GO" id="GO:0008270">
    <property type="term" value="F:zinc ion binding"/>
    <property type="evidence" value="ECO:0007669"/>
    <property type="project" value="UniProtKB-KW"/>
</dbReference>
<gene>
    <name evidence="8" type="ORF">PHISCL_07941</name>
</gene>
<feature type="region of interest" description="Disordered" evidence="6">
    <location>
        <begin position="336"/>
        <end position="419"/>
    </location>
</feature>
<dbReference type="Gene3D" id="3.30.160.60">
    <property type="entry name" value="Classic Zinc Finger"/>
    <property type="match status" value="3"/>
</dbReference>
<evidence type="ECO:0000256" key="2">
    <source>
        <dbReference type="ARBA" id="ARBA00022737"/>
    </source>
</evidence>
<keyword evidence="4" id="KW-0862">Zinc</keyword>
<evidence type="ECO:0000259" key="7">
    <source>
        <dbReference type="PROSITE" id="PS50157"/>
    </source>
</evidence>
<dbReference type="PROSITE" id="PS00028">
    <property type="entry name" value="ZINC_FINGER_C2H2_1"/>
    <property type="match status" value="2"/>
</dbReference>
<feature type="domain" description="C2H2-type" evidence="7">
    <location>
        <begin position="458"/>
        <end position="487"/>
    </location>
</feature>
<dbReference type="EMBL" id="MVGC01000376">
    <property type="protein sequence ID" value="RJE19728.1"/>
    <property type="molecule type" value="Genomic_DNA"/>
</dbReference>
<dbReference type="PROSITE" id="PS50157">
    <property type="entry name" value="ZINC_FINGER_C2H2_2"/>
    <property type="match status" value="2"/>
</dbReference>
<keyword evidence="3 5" id="KW-0863">Zinc-finger</keyword>
<feature type="compositionally biased region" description="Basic and acidic residues" evidence="6">
    <location>
        <begin position="559"/>
        <end position="568"/>
    </location>
</feature>
<name>A0A3A2Z9C3_9EURO</name>
<keyword evidence="1" id="KW-0479">Metal-binding</keyword>
<keyword evidence="9" id="KW-1185">Reference proteome</keyword>
<comment type="caution">
    <text evidence="8">The sequence shown here is derived from an EMBL/GenBank/DDBJ whole genome shotgun (WGS) entry which is preliminary data.</text>
</comment>
<feature type="region of interest" description="Disordered" evidence="6">
    <location>
        <begin position="550"/>
        <end position="664"/>
    </location>
</feature>
<feature type="compositionally biased region" description="Polar residues" evidence="6">
    <location>
        <begin position="399"/>
        <end position="410"/>
    </location>
</feature>
<feature type="domain" description="C2H2-type" evidence="7">
    <location>
        <begin position="488"/>
        <end position="515"/>
    </location>
</feature>
<dbReference type="FunFam" id="3.30.160.60:FF:001649">
    <property type="entry name" value="C2H2 transcription factor Swi5"/>
    <property type="match status" value="1"/>
</dbReference>
<proteinExistence type="predicted"/>
<evidence type="ECO:0000313" key="8">
    <source>
        <dbReference type="EMBL" id="RJE19728.1"/>
    </source>
</evidence>
<dbReference type="Proteomes" id="UP000266188">
    <property type="component" value="Unassembled WGS sequence"/>
</dbReference>
<organism evidence="8 9">
    <name type="scientific">Aspergillus sclerotialis</name>
    <dbReference type="NCBI Taxonomy" id="2070753"/>
    <lineage>
        <taxon>Eukaryota</taxon>
        <taxon>Fungi</taxon>
        <taxon>Dikarya</taxon>
        <taxon>Ascomycota</taxon>
        <taxon>Pezizomycotina</taxon>
        <taxon>Eurotiomycetes</taxon>
        <taxon>Eurotiomycetidae</taxon>
        <taxon>Eurotiales</taxon>
        <taxon>Aspergillaceae</taxon>
        <taxon>Aspergillus</taxon>
        <taxon>Aspergillus subgen. Polypaecilum</taxon>
    </lineage>
</organism>
<feature type="region of interest" description="Disordered" evidence="6">
    <location>
        <begin position="311"/>
        <end position="330"/>
    </location>
</feature>
<accession>A0A3A2Z9C3</accession>
<feature type="compositionally biased region" description="Polar residues" evidence="6">
    <location>
        <begin position="636"/>
        <end position="655"/>
    </location>
</feature>
<dbReference type="SUPFAM" id="SSF57667">
    <property type="entry name" value="beta-beta-alpha zinc fingers"/>
    <property type="match status" value="2"/>
</dbReference>
<sequence length="782" mass="85186">MLNTNSGQQRHRQHRRQISTPTAHEAAKVPNIPAPAMQRYQAHRRGQSLDQRSVQAQRPITIQDGTFPTTNATVQQPQNFLRDAQQHQFVQEGNAPFAQNSASMPMVLNQSFNQNQLQALAALNGNGNGHGVTYIGPDFVVLGTKGLQAQQLSMALQNIQRQHVPVSSPSCESIPDRQLSNNGLWDSNQQCNFAVFPDHTNGIPRDDMRRPSVQSETSTHSQPPQTPVRQQNTRKFGNIGSGVSNADGQAECPPITPATTPFNRSASTVANEGAQSSPTQSNSLSVPGAIDGSYMQRAKSLQGVVGTTFAQPKIEMPSPPNTASFDFDNNDVFDCKQGSSFDDPESHPMSHHNYTSSSSSASSFYSTAELADMPSPEDSSGKAPKVPILPATPRRSQKKASSATPGTTPTKAKLPPREASIDNLNLDSRVHASINKTGVTMDEIASYIFGPDPEDGKYVCLHPDCQRRFGRKENIKSHVQTHLGDRQFKCEDCGKCFVRGHDLKRHAKIHTGDKPYECLCGNGFARHDALTRHRQRGMCIGGYQGVVRKTVKRGRPKKQRPEMEERQTKASKTRQRAAEKAAAQSIPGSSSISRTSPPPEILETMGLRGHSPGAVFSTPNYSLPPDAFTVTPPTSPGSSANKDSPSQAYRSLTPSTEDEMLPVLPSKRALGRIEEESDVPFISEYTDVTTSSTANPLSSPHTAPTLTDSSAGSDLDIFINQDASASLESDMASFPSYVPTSFDDGMDFFPGKDFHPVLTDEIMQYPNDELPSEVMSKDFLMD</sequence>
<feature type="region of interest" description="Disordered" evidence="6">
    <location>
        <begin position="195"/>
        <end position="290"/>
    </location>
</feature>
<feature type="region of interest" description="Disordered" evidence="6">
    <location>
        <begin position="690"/>
        <end position="712"/>
    </location>
</feature>
<feature type="compositionally biased region" description="Polar residues" evidence="6">
    <location>
        <begin position="257"/>
        <end position="285"/>
    </location>
</feature>
<dbReference type="SMART" id="SM00355">
    <property type="entry name" value="ZnF_C2H2"/>
    <property type="match status" value="2"/>
</dbReference>
<evidence type="ECO:0000313" key="9">
    <source>
        <dbReference type="Proteomes" id="UP000266188"/>
    </source>
</evidence>
<evidence type="ECO:0000256" key="1">
    <source>
        <dbReference type="ARBA" id="ARBA00022723"/>
    </source>
</evidence>
<dbReference type="PANTHER" id="PTHR24379">
    <property type="entry name" value="KRAB AND ZINC FINGER DOMAIN-CONTAINING"/>
    <property type="match status" value="1"/>
</dbReference>
<dbReference type="FunFam" id="3.30.160.60:FF:000504">
    <property type="entry name" value="C2H2 transcription factor swi5"/>
    <property type="match status" value="1"/>
</dbReference>
<feature type="compositionally biased region" description="Polar residues" evidence="6">
    <location>
        <begin position="212"/>
        <end position="247"/>
    </location>
</feature>
<protein>
    <submittedName>
        <fullName evidence="8">Transcription factor</fullName>
    </submittedName>
</protein>